<evidence type="ECO:0000313" key="3">
    <source>
        <dbReference type="WBParaSite" id="L893_g34116.t1"/>
    </source>
</evidence>
<name>A0A1I8A8N6_9BILA</name>
<evidence type="ECO:0000313" key="2">
    <source>
        <dbReference type="Proteomes" id="UP000095287"/>
    </source>
</evidence>
<proteinExistence type="predicted"/>
<feature type="region of interest" description="Disordered" evidence="1">
    <location>
        <begin position="417"/>
        <end position="466"/>
    </location>
</feature>
<feature type="compositionally biased region" description="Polar residues" evidence="1">
    <location>
        <begin position="433"/>
        <end position="442"/>
    </location>
</feature>
<dbReference type="AlphaFoldDB" id="A0A1I8A8N6"/>
<feature type="compositionally biased region" description="Polar residues" evidence="1">
    <location>
        <begin position="36"/>
        <end position="45"/>
    </location>
</feature>
<dbReference type="WBParaSite" id="L893_g34116.t1">
    <property type="protein sequence ID" value="L893_g34116.t1"/>
    <property type="gene ID" value="L893_g34116"/>
</dbReference>
<feature type="region of interest" description="Disordered" evidence="1">
    <location>
        <begin position="1"/>
        <end position="78"/>
    </location>
</feature>
<feature type="region of interest" description="Disordered" evidence="1">
    <location>
        <begin position="189"/>
        <end position="247"/>
    </location>
</feature>
<feature type="compositionally biased region" description="Basic and acidic residues" evidence="1">
    <location>
        <begin position="108"/>
        <end position="123"/>
    </location>
</feature>
<dbReference type="Proteomes" id="UP000095287">
    <property type="component" value="Unplaced"/>
</dbReference>
<protein>
    <submittedName>
        <fullName evidence="3">Myb-like domain-containing protein</fullName>
    </submittedName>
</protein>
<sequence>MSQDATAGDGRPRPDGNMDEKDYLKKVTHDLENDQRPSSQQSNGHAENGHAENGESDVTLDDAGAAGSPGESVKQNSCDAFGETGCVRFNDSTAVDDQSSSDLTTMGVERRGGEADCSRERNKLVSRKRKATASPTNSRISRLSQGLWHLVLSNHQGREPSPDSHSTPSRPLYLKSIRINGITVSCVPVNPTEESSQQEECHMDTSGGREPHEHAASEDTYVPDEEGTNESQLPTITVQEEEEYEQDEARLIYSIEDSPRSPDPPEENMDDGEIALLQKVDQIMSNGVQHIDEDDEDDTVIIEVPKEPPPRIRFNEIARSDTDDPCTMAGVMRENMKEKGKYRWSTLENIALHIIEERERIARGLPLNERERTVQFHESVMERTFTKWDASGRKIPLSDCTSVLREVPLIDHQYDGHRRVKKVHDRGSKSGDDSSQYDTNGASADVKERLGRHLRNKRKVEAEKKKKKSEVDTYEVCLAMETGEGVHDADELDFDDDEDLEEDQDQITDGLSMTHLVGLDARQTQQNVVSDAGREAIEADSSAYGNLPTDELGYRLQDGFPPEERTLDEDEIKLRRLRRKRKLDAEISMDPCCSKFMDLPQNSRQSLLGTPPFALPVVPQQRMPSRVVVARPNTPVTGSIEQIQANIAHIIQLNQRKSAAMARAGENLLRDLRKFRLLQCWQQQPVIEHSSSYTDASELAPPNQFPFNPESLNTAAHQEPTDPSNISLYDPTDSTPQFRSHYGQYELDLSDVSDENDEDFDDDDDGECLN</sequence>
<feature type="compositionally biased region" description="Polar residues" evidence="1">
    <location>
        <begin position="92"/>
        <end position="104"/>
    </location>
</feature>
<feature type="compositionally biased region" description="Basic and acidic residues" evidence="1">
    <location>
        <begin position="10"/>
        <end position="35"/>
    </location>
</feature>
<organism evidence="2 3">
    <name type="scientific">Steinernema glaseri</name>
    <dbReference type="NCBI Taxonomy" id="37863"/>
    <lineage>
        <taxon>Eukaryota</taxon>
        <taxon>Metazoa</taxon>
        <taxon>Ecdysozoa</taxon>
        <taxon>Nematoda</taxon>
        <taxon>Chromadorea</taxon>
        <taxon>Rhabditida</taxon>
        <taxon>Tylenchina</taxon>
        <taxon>Panagrolaimomorpha</taxon>
        <taxon>Strongyloidoidea</taxon>
        <taxon>Steinernematidae</taxon>
        <taxon>Steinernema</taxon>
    </lineage>
</organism>
<accession>A0A1I8A8N6</accession>
<feature type="region of interest" description="Disordered" evidence="1">
    <location>
        <begin position="692"/>
        <end position="770"/>
    </location>
</feature>
<evidence type="ECO:0000256" key="1">
    <source>
        <dbReference type="SAM" id="MobiDB-lite"/>
    </source>
</evidence>
<feature type="compositionally biased region" description="Basic and acidic residues" evidence="1">
    <location>
        <begin position="199"/>
        <end position="217"/>
    </location>
</feature>
<feature type="region of interest" description="Disordered" evidence="1">
    <location>
        <begin position="92"/>
        <end position="139"/>
    </location>
</feature>
<feature type="compositionally biased region" description="Polar residues" evidence="1">
    <location>
        <begin position="229"/>
        <end position="238"/>
    </location>
</feature>
<feature type="compositionally biased region" description="Polar residues" evidence="1">
    <location>
        <begin position="710"/>
        <end position="738"/>
    </location>
</feature>
<feature type="compositionally biased region" description="Acidic residues" evidence="1">
    <location>
        <begin position="748"/>
        <end position="770"/>
    </location>
</feature>
<reference evidence="3" key="1">
    <citation type="submission" date="2016-11" db="UniProtKB">
        <authorList>
            <consortium name="WormBaseParasite"/>
        </authorList>
    </citation>
    <scope>IDENTIFICATION</scope>
</reference>
<keyword evidence="2" id="KW-1185">Reference proteome</keyword>